<sequence length="750" mass="81663">MKLSILFSSVLALGNLFRQATADIGLLSFWVPELYVLLDLIRSEGQAVEEYVFGGRKFYVTTYKGHKVVAVNTGVGLSNAAATTAILLQKFPSIDRIIGSGIAGGVVRIYKLYYKNMEWYCRESCQGWMRSVRCPSLTLSLFWATLTTSQNPSLNIGDVVIPARWALYHEQHFAKEKVDGTHEIPEWAIPDLWGTDCGIGQPDGEPCALGLNTWNYTFMYPQAAEGASPSTENVDHSYGWFDVDSEMLAVAETIAPTVVLENSVDNTTLSYEPKVVVGGNGVSGPTYVDNAEYRNYAFNTFQADALDMETAATAHVAAQFGVKCLFFRSLSDLAGGEDENNSLFIFFRVAAANAVATLGAFLEALPVKNVSPGAITPTDHTPGDATQGLLGVLSFWRPELEQLKAIMEQNADDVPVETVVFAGRTFYHGRIAGADVVATLTGVSITNAAMTTALMAMLFPGVERIVGGGIAGGVDPALRVGDVVIPERWAMYQMQTFARDMGNYWMPPGFELGTVVGIDCGGWNGIDRYLVGDDACNMPALEASNFGMILPKTIHTPDPNWEDAVEQTSEGVGRKWWFEVDPDMYQLAKEATQGLVLEETTDDGTSLPYTPEVFVGGNGISGPTFVDNAEYREYLFTQFDARCVDMETAAAAHVAYQMDIPVLFFRSLSDLAGADQDGNVMSVFFALAAKNAFTVTYAVIEAMYPIEDGVDGDATDGDTSEDPISAAMDMVHSYWNWFLIAGFEMVSFLL</sequence>
<reference evidence="3" key="1">
    <citation type="submission" date="2021-01" db="EMBL/GenBank/DDBJ databases">
        <authorList>
            <person name="Corre E."/>
            <person name="Pelletier E."/>
            <person name="Niang G."/>
            <person name="Scheremetjew M."/>
            <person name="Finn R."/>
            <person name="Kale V."/>
            <person name="Holt S."/>
            <person name="Cochrane G."/>
            <person name="Meng A."/>
            <person name="Brown T."/>
            <person name="Cohen L."/>
        </authorList>
    </citation>
    <scope>NUCLEOTIDE SEQUENCE</scope>
    <source>
        <strain evidence="3">CCMP127</strain>
    </source>
</reference>
<dbReference type="InterPro" id="IPR035994">
    <property type="entry name" value="Nucleoside_phosphorylase_sf"/>
</dbReference>
<protein>
    <recommendedName>
        <fullName evidence="2">Nucleoside phosphorylase domain-containing protein</fullName>
    </recommendedName>
</protein>
<feature type="chain" id="PRO_5030889952" description="Nucleoside phosphorylase domain-containing protein" evidence="1">
    <location>
        <begin position="23"/>
        <end position="750"/>
    </location>
</feature>
<dbReference type="GO" id="GO:0009116">
    <property type="term" value="P:nucleoside metabolic process"/>
    <property type="evidence" value="ECO:0007669"/>
    <property type="project" value="InterPro"/>
</dbReference>
<feature type="domain" description="Nucleoside phosphorylase" evidence="2">
    <location>
        <begin position="151"/>
        <end position="364"/>
    </location>
</feature>
<organism evidence="3">
    <name type="scientific">Amphora coffeiformis</name>
    <dbReference type="NCBI Taxonomy" id="265554"/>
    <lineage>
        <taxon>Eukaryota</taxon>
        <taxon>Sar</taxon>
        <taxon>Stramenopiles</taxon>
        <taxon>Ochrophyta</taxon>
        <taxon>Bacillariophyta</taxon>
        <taxon>Bacillariophyceae</taxon>
        <taxon>Bacillariophycidae</taxon>
        <taxon>Thalassiophysales</taxon>
        <taxon>Catenulaceae</taxon>
        <taxon>Amphora</taxon>
    </lineage>
</organism>
<proteinExistence type="predicted"/>
<dbReference type="GO" id="GO:0003824">
    <property type="term" value="F:catalytic activity"/>
    <property type="evidence" value="ECO:0007669"/>
    <property type="project" value="InterPro"/>
</dbReference>
<dbReference type="PANTHER" id="PTHR21234">
    <property type="entry name" value="PURINE NUCLEOSIDE PHOSPHORYLASE"/>
    <property type="match status" value="1"/>
</dbReference>
<evidence type="ECO:0000259" key="2">
    <source>
        <dbReference type="Pfam" id="PF01048"/>
    </source>
</evidence>
<accession>A0A7S3LDG5</accession>
<dbReference type="AlphaFoldDB" id="A0A7S3LDG5"/>
<keyword evidence="1" id="KW-0732">Signal</keyword>
<dbReference type="CDD" id="cd09008">
    <property type="entry name" value="MTAN"/>
    <property type="match status" value="2"/>
</dbReference>
<gene>
    <name evidence="3" type="ORF">ACOF00016_LOCUS16810</name>
</gene>
<dbReference type="SUPFAM" id="SSF53167">
    <property type="entry name" value="Purine and uridine phosphorylases"/>
    <property type="match status" value="2"/>
</dbReference>
<feature type="domain" description="Nucleoside phosphorylase" evidence="2">
    <location>
        <begin position="40"/>
        <end position="108"/>
    </location>
</feature>
<feature type="signal peptide" evidence="1">
    <location>
        <begin position="1"/>
        <end position="22"/>
    </location>
</feature>
<dbReference type="EMBL" id="HBIM01022675">
    <property type="protein sequence ID" value="CAE0420019.1"/>
    <property type="molecule type" value="Transcribed_RNA"/>
</dbReference>
<name>A0A7S3LDG5_9STRA</name>
<dbReference type="InterPro" id="IPR000845">
    <property type="entry name" value="Nucleoside_phosphorylase_d"/>
</dbReference>
<evidence type="ECO:0000313" key="3">
    <source>
        <dbReference type="EMBL" id="CAE0420019.1"/>
    </source>
</evidence>
<dbReference type="Gene3D" id="3.40.50.1580">
    <property type="entry name" value="Nucleoside phosphorylase domain"/>
    <property type="match status" value="2"/>
</dbReference>
<feature type="domain" description="Nucleoside phosphorylase" evidence="2">
    <location>
        <begin position="391"/>
        <end position="700"/>
    </location>
</feature>
<dbReference type="Pfam" id="PF01048">
    <property type="entry name" value="PNP_UDP_1"/>
    <property type="match status" value="3"/>
</dbReference>
<evidence type="ECO:0000256" key="1">
    <source>
        <dbReference type="SAM" id="SignalP"/>
    </source>
</evidence>
<dbReference type="PANTHER" id="PTHR21234:SF42">
    <property type="entry name" value="PHOSPHORYLASE SUPERFAMILY PROTEIN"/>
    <property type="match status" value="1"/>
</dbReference>